<dbReference type="InterPro" id="IPR002110">
    <property type="entry name" value="Ankyrin_rpt"/>
</dbReference>
<evidence type="ECO:0000256" key="1">
    <source>
        <dbReference type="ARBA" id="ARBA00022737"/>
    </source>
</evidence>
<gene>
    <name evidence="5" type="primary">Ankfy1</name>
    <name evidence="5" type="ORF">SPIL2461_LOCUS1386</name>
</gene>
<feature type="compositionally biased region" description="Basic and acidic residues" evidence="4">
    <location>
        <begin position="110"/>
        <end position="119"/>
    </location>
</feature>
<organism evidence="5 6">
    <name type="scientific">Symbiodinium pilosum</name>
    <name type="common">Dinoflagellate</name>
    <dbReference type="NCBI Taxonomy" id="2952"/>
    <lineage>
        <taxon>Eukaryota</taxon>
        <taxon>Sar</taxon>
        <taxon>Alveolata</taxon>
        <taxon>Dinophyceae</taxon>
        <taxon>Suessiales</taxon>
        <taxon>Symbiodiniaceae</taxon>
        <taxon>Symbiodinium</taxon>
    </lineage>
</organism>
<accession>A0A812IYA3</accession>
<dbReference type="AlphaFoldDB" id="A0A812IYA3"/>
<dbReference type="OrthoDB" id="10263303at2759"/>
<sequence length="405" mass="43376">ESFAWAAGHGYCSFLACTAARIERTSEPKVLAELLNGPRESGKAREPPLWRAAKRHQTGAVALLLEMRAETERSGRGTTPLFWAARHGDVASVSRLLERHASPLAHAAHTKPDMQRTDAQRQPGGECPLSAVLLAPMAEVSGGRLQAMQLMAEALTAPQRAEVLLDAGCGVAAAAASQVAPGPGMTEAPAPTELETPLLAALNRGCLDVAELLFAKDKTASINATLPSGKSALHLAAERGDARLIVSLLRARAQLDAATSSGRTALHLAVEHGHELAVQVLCSHEATHLHHLLQPTPNGATPVCLAERRGKPALILPMLRCYHRPIGRVGRNICYLVFRREGLRFIGAHAGALGLEFKGLVPEKFETTSRQSLHDRPVLIVQVFMLIMRTAVGIGLSLKNRKDMT</sequence>
<evidence type="ECO:0000256" key="2">
    <source>
        <dbReference type="ARBA" id="ARBA00023043"/>
    </source>
</evidence>
<dbReference type="PANTHER" id="PTHR24198:SF165">
    <property type="entry name" value="ANKYRIN REPEAT-CONTAINING PROTEIN-RELATED"/>
    <property type="match status" value="1"/>
</dbReference>
<dbReference type="PANTHER" id="PTHR24198">
    <property type="entry name" value="ANKYRIN REPEAT AND PROTEIN KINASE DOMAIN-CONTAINING PROTEIN"/>
    <property type="match status" value="1"/>
</dbReference>
<evidence type="ECO:0000313" key="6">
    <source>
        <dbReference type="Proteomes" id="UP000649617"/>
    </source>
</evidence>
<evidence type="ECO:0000256" key="3">
    <source>
        <dbReference type="PROSITE-ProRule" id="PRU00023"/>
    </source>
</evidence>
<keyword evidence="2 3" id="KW-0040">ANK repeat</keyword>
<dbReference type="SUPFAM" id="SSF48403">
    <property type="entry name" value="Ankyrin repeat"/>
    <property type="match status" value="1"/>
</dbReference>
<proteinExistence type="predicted"/>
<comment type="caution">
    <text evidence="5">The sequence shown here is derived from an EMBL/GenBank/DDBJ whole genome shotgun (WGS) entry which is preliminary data.</text>
</comment>
<protein>
    <submittedName>
        <fullName evidence="5">Ankfy1 protein</fullName>
    </submittedName>
</protein>
<dbReference type="Pfam" id="PF12796">
    <property type="entry name" value="Ank_2"/>
    <property type="match status" value="2"/>
</dbReference>
<name>A0A812IYA3_SYMPI</name>
<dbReference type="InterPro" id="IPR036770">
    <property type="entry name" value="Ankyrin_rpt-contain_sf"/>
</dbReference>
<feature type="repeat" description="ANK" evidence="3">
    <location>
        <begin position="261"/>
        <end position="286"/>
    </location>
</feature>
<feature type="non-terminal residue" evidence="5">
    <location>
        <position position="405"/>
    </location>
</feature>
<dbReference type="Proteomes" id="UP000649617">
    <property type="component" value="Unassembled WGS sequence"/>
</dbReference>
<dbReference type="SMART" id="SM00248">
    <property type="entry name" value="ANK"/>
    <property type="match status" value="5"/>
</dbReference>
<keyword evidence="1" id="KW-0677">Repeat</keyword>
<reference evidence="5" key="1">
    <citation type="submission" date="2021-02" db="EMBL/GenBank/DDBJ databases">
        <authorList>
            <person name="Dougan E. K."/>
            <person name="Rhodes N."/>
            <person name="Thang M."/>
            <person name="Chan C."/>
        </authorList>
    </citation>
    <scope>NUCLEOTIDE SEQUENCE</scope>
</reference>
<evidence type="ECO:0000256" key="4">
    <source>
        <dbReference type="SAM" id="MobiDB-lite"/>
    </source>
</evidence>
<feature type="region of interest" description="Disordered" evidence="4">
    <location>
        <begin position="104"/>
        <end position="124"/>
    </location>
</feature>
<keyword evidence="6" id="KW-1185">Reference proteome</keyword>
<dbReference type="Gene3D" id="1.25.40.20">
    <property type="entry name" value="Ankyrin repeat-containing domain"/>
    <property type="match status" value="2"/>
</dbReference>
<dbReference type="PROSITE" id="PS50088">
    <property type="entry name" value="ANK_REPEAT"/>
    <property type="match status" value="2"/>
</dbReference>
<feature type="repeat" description="ANK" evidence="3">
    <location>
        <begin position="228"/>
        <end position="260"/>
    </location>
</feature>
<dbReference type="EMBL" id="CAJNIZ010001336">
    <property type="protein sequence ID" value="CAE7188696.1"/>
    <property type="molecule type" value="Genomic_DNA"/>
</dbReference>
<evidence type="ECO:0000313" key="5">
    <source>
        <dbReference type="EMBL" id="CAE7188696.1"/>
    </source>
</evidence>
<dbReference type="PROSITE" id="PS50297">
    <property type="entry name" value="ANK_REP_REGION"/>
    <property type="match status" value="2"/>
</dbReference>